<comment type="caution">
    <text evidence="7">The sequence shown here is derived from an EMBL/GenBank/DDBJ whole genome shotgun (WGS) entry which is preliminary data.</text>
</comment>
<evidence type="ECO:0000256" key="3">
    <source>
        <dbReference type="ARBA" id="ARBA00022771"/>
    </source>
</evidence>
<sequence length="174" mass="19852">DGPTGAFVLANYYQAIKDLKKKEAASSRENAFHPMYHKMITKLEEYQEEALECEPLVMATLLHPAFRLRFFAHFWPKREPSALIREELSRKKNSPKVDNDTAAKDQKSLLIWWKDHSKTFSVLSSLAKDYLASSASSCASERMFSSAADVCFSGCGSLNPRTIERCEILRRLKK</sequence>
<dbReference type="InterPro" id="IPR052035">
    <property type="entry name" value="ZnF_BED_domain_contain"/>
</dbReference>
<dbReference type="SUPFAM" id="SSF53098">
    <property type="entry name" value="Ribonuclease H-like"/>
    <property type="match status" value="1"/>
</dbReference>
<dbReference type="PANTHER" id="PTHR46481:SF10">
    <property type="entry name" value="ZINC FINGER BED DOMAIN-CONTAINING PROTEIN 39"/>
    <property type="match status" value="1"/>
</dbReference>
<gene>
    <name evidence="7" type="ORF">VP01_10307g1</name>
</gene>
<protein>
    <recommendedName>
        <fullName evidence="6">HAT C-terminal dimerisation domain-containing protein</fullName>
    </recommendedName>
</protein>
<evidence type="ECO:0000256" key="4">
    <source>
        <dbReference type="ARBA" id="ARBA00022833"/>
    </source>
</evidence>
<dbReference type="GO" id="GO:0046983">
    <property type="term" value="F:protein dimerization activity"/>
    <property type="evidence" value="ECO:0007669"/>
    <property type="project" value="InterPro"/>
</dbReference>
<dbReference type="Pfam" id="PF05699">
    <property type="entry name" value="Dimer_Tnp_hAT"/>
    <property type="match status" value="1"/>
</dbReference>
<evidence type="ECO:0000313" key="7">
    <source>
        <dbReference type="EMBL" id="KNZ64428.1"/>
    </source>
</evidence>
<evidence type="ECO:0000259" key="6">
    <source>
        <dbReference type="Pfam" id="PF05699"/>
    </source>
</evidence>
<comment type="subcellular location">
    <subcellularLocation>
        <location evidence="1">Nucleus</location>
    </subcellularLocation>
</comment>
<organism evidence="7 8">
    <name type="scientific">Puccinia sorghi</name>
    <dbReference type="NCBI Taxonomy" id="27349"/>
    <lineage>
        <taxon>Eukaryota</taxon>
        <taxon>Fungi</taxon>
        <taxon>Dikarya</taxon>
        <taxon>Basidiomycota</taxon>
        <taxon>Pucciniomycotina</taxon>
        <taxon>Pucciniomycetes</taxon>
        <taxon>Pucciniales</taxon>
        <taxon>Pucciniaceae</taxon>
        <taxon>Puccinia</taxon>
    </lineage>
</organism>
<evidence type="ECO:0000256" key="5">
    <source>
        <dbReference type="ARBA" id="ARBA00023242"/>
    </source>
</evidence>
<keyword evidence="2" id="KW-0479">Metal-binding</keyword>
<dbReference type="PANTHER" id="PTHR46481">
    <property type="entry name" value="ZINC FINGER BED DOMAIN-CONTAINING PROTEIN 4"/>
    <property type="match status" value="1"/>
</dbReference>
<dbReference type="GO" id="GO:0005634">
    <property type="term" value="C:nucleus"/>
    <property type="evidence" value="ECO:0007669"/>
    <property type="project" value="UniProtKB-SubCell"/>
</dbReference>
<dbReference type="VEuPathDB" id="FungiDB:VP01_10307g1"/>
<dbReference type="InterPro" id="IPR012337">
    <property type="entry name" value="RNaseH-like_sf"/>
</dbReference>
<dbReference type="OrthoDB" id="3264316at2759"/>
<dbReference type="Proteomes" id="UP000037035">
    <property type="component" value="Unassembled WGS sequence"/>
</dbReference>
<dbReference type="InterPro" id="IPR008906">
    <property type="entry name" value="HATC_C_dom"/>
</dbReference>
<dbReference type="GO" id="GO:0008270">
    <property type="term" value="F:zinc ion binding"/>
    <property type="evidence" value="ECO:0007669"/>
    <property type="project" value="UniProtKB-KW"/>
</dbReference>
<evidence type="ECO:0000256" key="1">
    <source>
        <dbReference type="ARBA" id="ARBA00004123"/>
    </source>
</evidence>
<reference evidence="7 8" key="1">
    <citation type="submission" date="2015-08" db="EMBL/GenBank/DDBJ databases">
        <title>Next Generation Sequencing and Analysis of the Genome of Puccinia sorghi L Schw, the Causal Agent of Maize Common Rust.</title>
        <authorList>
            <person name="Rochi L."/>
            <person name="Burguener G."/>
            <person name="Darino M."/>
            <person name="Turjanski A."/>
            <person name="Kreff E."/>
            <person name="Dieguez M.J."/>
            <person name="Sacco F."/>
        </authorList>
    </citation>
    <scope>NUCLEOTIDE SEQUENCE [LARGE SCALE GENOMIC DNA]</scope>
    <source>
        <strain evidence="7 8">RO10H11247</strain>
    </source>
</reference>
<keyword evidence="5" id="KW-0539">Nucleus</keyword>
<evidence type="ECO:0000256" key="2">
    <source>
        <dbReference type="ARBA" id="ARBA00022723"/>
    </source>
</evidence>
<accession>A0A0L6VUL3</accession>
<keyword evidence="8" id="KW-1185">Reference proteome</keyword>
<keyword evidence="4" id="KW-0862">Zinc</keyword>
<name>A0A0L6VUL3_9BASI</name>
<dbReference type="AlphaFoldDB" id="A0A0L6VUL3"/>
<feature type="domain" description="HAT C-terminal dimerisation" evidence="6">
    <location>
        <begin position="101"/>
        <end position="165"/>
    </location>
</feature>
<feature type="non-terminal residue" evidence="7">
    <location>
        <position position="1"/>
    </location>
</feature>
<keyword evidence="3" id="KW-0863">Zinc-finger</keyword>
<proteinExistence type="predicted"/>
<evidence type="ECO:0000313" key="8">
    <source>
        <dbReference type="Proteomes" id="UP000037035"/>
    </source>
</evidence>
<dbReference type="EMBL" id="LAVV01000341">
    <property type="protein sequence ID" value="KNZ64428.1"/>
    <property type="molecule type" value="Genomic_DNA"/>
</dbReference>
<feature type="non-terminal residue" evidence="7">
    <location>
        <position position="174"/>
    </location>
</feature>